<name>A0A2T1GBC2_9CYAN</name>
<dbReference type="GO" id="GO:0031470">
    <property type="term" value="C:carboxysome"/>
    <property type="evidence" value="ECO:0007669"/>
    <property type="project" value="UniProtKB-ARBA"/>
</dbReference>
<dbReference type="Proteomes" id="UP000238937">
    <property type="component" value="Unassembled WGS sequence"/>
</dbReference>
<gene>
    <name evidence="1" type="ORF">C7B77_17585</name>
</gene>
<proteinExistence type="predicted"/>
<accession>A0A2T1GBC2</accession>
<protein>
    <submittedName>
        <fullName evidence="1">Carbon dioxide concentrating mechanism protein</fullName>
    </submittedName>
</protein>
<dbReference type="EMBL" id="PVWO01000246">
    <property type="protein sequence ID" value="PSB54613.1"/>
    <property type="molecule type" value="Genomic_DNA"/>
</dbReference>
<dbReference type="SUPFAM" id="SSF51161">
    <property type="entry name" value="Trimeric LpxA-like enzymes"/>
    <property type="match status" value="1"/>
</dbReference>
<organism evidence="1 2">
    <name type="scientific">Chamaesiphon polymorphus CCALA 037</name>
    <dbReference type="NCBI Taxonomy" id="2107692"/>
    <lineage>
        <taxon>Bacteria</taxon>
        <taxon>Bacillati</taxon>
        <taxon>Cyanobacteriota</taxon>
        <taxon>Cyanophyceae</taxon>
        <taxon>Gomontiellales</taxon>
        <taxon>Chamaesiphonaceae</taxon>
        <taxon>Chamaesiphon</taxon>
    </lineage>
</organism>
<dbReference type="RefSeq" id="WP_106307622.1">
    <property type="nucleotide sequence ID" value="NZ_PVWO01000246.1"/>
</dbReference>
<dbReference type="InterPro" id="IPR011004">
    <property type="entry name" value="Trimer_LpxA-like_sf"/>
</dbReference>
<comment type="caution">
    <text evidence="1">The sequence shown here is derived from an EMBL/GenBank/DDBJ whole genome shotgun (WGS) entry which is preliminary data.</text>
</comment>
<evidence type="ECO:0000313" key="1">
    <source>
        <dbReference type="EMBL" id="PSB54613.1"/>
    </source>
</evidence>
<evidence type="ECO:0000313" key="2">
    <source>
        <dbReference type="Proteomes" id="UP000238937"/>
    </source>
</evidence>
<keyword evidence="2" id="KW-1185">Reference proteome</keyword>
<dbReference type="Gene3D" id="2.160.10.10">
    <property type="entry name" value="Hexapeptide repeat proteins"/>
    <property type="match status" value="1"/>
</dbReference>
<reference evidence="1 2" key="1">
    <citation type="submission" date="2018-03" db="EMBL/GenBank/DDBJ databases">
        <title>The ancient ancestry and fast evolution of plastids.</title>
        <authorList>
            <person name="Moore K.R."/>
            <person name="Magnabosco C."/>
            <person name="Momper L."/>
            <person name="Gold D.A."/>
            <person name="Bosak T."/>
            <person name="Fournier G.P."/>
        </authorList>
    </citation>
    <scope>NUCLEOTIDE SEQUENCE [LARGE SCALE GENOMIC DNA]</scope>
    <source>
        <strain evidence="1 2">CCALA 037</strain>
    </source>
</reference>
<dbReference type="AlphaFoldDB" id="A0A2T1GBC2"/>
<dbReference type="OrthoDB" id="481965at2"/>
<sequence length="214" mass="22228">MLTKFRSLSREVVPVHFNGNVSIDPSAAIAPGVLLQAEADSRITIGAGVCIGAGTIVHAAGGNLEIGAGVCLGRGVLIMGSGTIERNACIGTGTTAIDPQIEEGAAIPPHSLLGDPSRGEVSVVEETATSAAEVAPKAVQTPETEDLWDTTDAWDTQQIETPAVAPPAVDNSPDRSETLTVTIEIDRKSAKSVAGRANFERLKRHLFPDGRTND</sequence>
<dbReference type="GO" id="GO:0043886">
    <property type="term" value="F:structural constituent of carboxysome shell"/>
    <property type="evidence" value="ECO:0007669"/>
    <property type="project" value="UniProtKB-ARBA"/>
</dbReference>